<keyword evidence="3" id="KW-1185">Reference proteome</keyword>
<feature type="compositionally biased region" description="Acidic residues" evidence="1">
    <location>
        <begin position="284"/>
        <end position="309"/>
    </location>
</feature>
<feature type="compositionally biased region" description="Basic residues" evidence="1">
    <location>
        <begin position="484"/>
        <end position="494"/>
    </location>
</feature>
<organism evidence="2 3">
    <name type="scientific">Polychaeton citri CBS 116435</name>
    <dbReference type="NCBI Taxonomy" id="1314669"/>
    <lineage>
        <taxon>Eukaryota</taxon>
        <taxon>Fungi</taxon>
        <taxon>Dikarya</taxon>
        <taxon>Ascomycota</taxon>
        <taxon>Pezizomycotina</taxon>
        <taxon>Dothideomycetes</taxon>
        <taxon>Dothideomycetidae</taxon>
        <taxon>Capnodiales</taxon>
        <taxon>Capnodiaceae</taxon>
        <taxon>Polychaeton</taxon>
    </lineage>
</organism>
<feature type="compositionally biased region" description="Low complexity" evidence="1">
    <location>
        <begin position="343"/>
        <end position="358"/>
    </location>
</feature>
<feature type="compositionally biased region" description="Polar residues" evidence="1">
    <location>
        <begin position="435"/>
        <end position="446"/>
    </location>
</feature>
<evidence type="ECO:0000313" key="3">
    <source>
        <dbReference type="Proteomes" id="UP000799441"/>
    </source>
</evidence>
<dbReference type="Proteomes" id="UP000799441">
    <property type="component" value="Unassembled WGS sequence"/>
</dbReference>
<feature type="region of interest" description="Disordered" evidence="1">
    <location>
        <begin position="435"/>
        <end position="494"/>
    </location>
</feature>
<sequence>MPQDLFRWEDGNALVHHCPHCQTPLAHARCRTKCLIKHVEWCKKYHCQLFKKGSSQLCMACISSDEAHQKRHRQIAKLLRQLEKIREAAAAAPKLINSQQFALPGDTFSSKRERKAAKKIEKAAQRPKVVGEEEMRNVCYALHPPEDQASEEVERQHLLNDPAIKSNLPFHRGTARDRHLRIELIANDAKNEFEVPKEEMTRIKTELAVPKLVKGMTAEERRLIGEVTTAIKEDLSIIRREEEETMQRKSGFWRWASRKAYIKLIQSGGISGAEIGKVDVGPANDEDEGEGDDSLTTDDLTDLALDDSSDAGFSTTDASAASSRTGSISQASSNTIGSDHSTEATSSTVSSTISSSSSDVATPKAKQQGVWQVAGGKPTPNSLVNSGTAISIKLSGNKGLHHLRCRPDSSSPGFSGFTSISASDPCDDNADYIYNSPSSSTLQPQTRGAEEMALGQMSTSALPLPSTTKRPTVEVDEDGFSPVRSRRNLRSKEP</sequence>
<evidence type="ECO:0000256" key="1">
    <source>
        <dbReference type="SAM" id="MobiDB-lite"/>
    </source>
</evidence>
<feature type="compositionally biased region" description="Polar residues" evidence="1">
    <location>
        <begin position="456"/>
        <end position="470"/>
    </location>
</feature>
<feature type="compositionally biased region" description="Polar residues" evidence="1">
    <location>
        <begin position="328"/>
        <end position="339"/>
    </location>
</feature>
<reference evidence="2" key="1">
    <citation type="journal article" date="2020" name="Stud. Mycol.">
        <title>101 Dothideomycetes genomes: a test case for predicting lifestyles and emergence of pathogens.</title>
        <authorList>
            <person name="Haridas S."/>
            <person name="Albert R."/>
            <person name="Binder M."/>
            <person name="Bloem J."/>
            <person name="Labutti K."/>
            <person name="Salamov A."/>
            <person name="Andreopoulos B."/>
            <person name="Baker S."/>
            <person name="Barry K."/>
            <person name="Bills G."/>
            <person name="Bluhm B."/>
            <person name="Cannon C."/>
            <person name="Castanera R."/>
            <person name="Culley D."/>
            <person name="Daum C."/>
            <person name="Ezra D."/>
            <person name="Gonzalez J."/>
            <person name="Henrissat B."/>
            <person name="Kuo A."/>
            <person name="Liang C."/>
            <person name="Lipzen A."/>
            <person name="Lutzoni F."/>
            <person name="Magnuson J."/>
            <person name="Mondo S."/>
            <person name="Nolan M."/>
            <person name="Ohm R."/>
            <person name="Pangilinan J."/>
            <person name="Park H.-J."/>
            <person name="Ramirez L."/>
            <person name="Alfaro M."/>
            <person name="Sun H."/>
            <person name="Tritt A."/>
            <person name="Yoshinaga Y."/>
            <person name="Zwiers L.-H."/>
            <person name="Turgeon B."/>
            <person name="Goodwin S."/>
            <person name="Spatafora J."/>
            <person name="Crous P."/>
            <person name="Grigoriev I."/>
        </authorList>
    </citation>
    <scope>NUCLEOTIDE SEQUENCE</scope>
    <source>
        <strain evidence="2">CBS 116435</strain>
    </source>
</reference>
<proteinExistence type="predicted"/>
<evidence type="ECO:0000313" key="2">
    <source>
        <dbReference type="EMBL" id="KAF2723854.1"/>
    </source>
</evidence>
<comment type="caution">
    <text evidence="2">The sequence shown here is derived from an EMBL/GenBank/DDBJ whole genome shotgun (WGS) entry which is preliminary data.</text>
</comment>
<feature type="compositionally biased region" description="Low complexity" evidence="1">
    <location>
        <begin position="310"/>
        <end position="327"/>
    </location>
</feature>
<accession>A0A9P4URF5</accession>
<dbReference type="OrthoDB" id="3642840at2759"/>
<protein>
    <submittedName>
        <fullName evidence="2">Uncharacterized protein</fullName>
    </submittedName>
</protein>
<name>A0A9P4URF5_9PEZI</name>
<dbReference type="EMBL" id="MU003774">
    <property type="protein sequence ID" value="KAF2723854.1"/>
    <property type="molecule type" value="Genomic_DNA"/>
</dbReference>
<feature type="region of interest" description="Disordered" evidence="1">
    <location>
        <begin position="273"/>
        <end position="384"/>
    </location>
</feature>
<gene>
    <name evidence="2" type="ORF">K431DRAFT_344370</name>
</gene>
<dbReference type="AlphaFoldDB" id="A0A9P4URF5"/>